<organism evidence="2 3">
    <name type="scientific">Sulfuracidifex tepidarius</name>
    <dbReference type="NCBI Taxonomy" id="1294262"/>
    <lineage>
        <taxon>Archaea</taxon>
        <taxon>Thermoproteota</taxon>
        <taxon>Thermoprotei</taxon>
        <taxon>Sulfolobales</taxon>
        <taxon>Sulfolobaceae</taxon>
        <taxon>Sulfuracidifex</taxon>
    </lineage>
</organism>
<dbReference type="STRING" id="1294262.GCA_001316085_02250"/>
<dbReference type="OrthoDB" id="34422at2157"/>
<keyword evidence="1" id="KW-1133">Transmembrane helix</keyword>
<feature type="transmembrane region" description="Helical" evidence="1">
    <location>
        <begin position="98"/>
        <end position="120"/>
    </location>
</feature>
<dbReference type="AlphaFoldDB" id="A0A510DSA9"/>
<feature type="transmembrane region" description="Helical" evidence="1">
    <location>
        <begin position="37"/>
        <end position="57"/>
    </location>
</feature>
<keyword evidence="3" id="KW-1185">Reference proteome</keyword>
<dbReference type="GeneID" id="41714222"/>
<feature type="transmembrane region" description="Helical" evidence="1">
    <location>
        <begin position="165"/>
        <end position="182"/>
    </location>
</feature>
<name>A0A510DSA9_9CREN</name>
<dbReference type="KEGG" id="step:IC006_0346"/>
<dbReference type="EMBL" id="AP018929">
    <property type="protein sequence ID" value="BBG23062.1"/>
    <property type="molecule type" value="Genomic_DNA"/>
</dbReference>
<keyword evidence="1" id="KW-0812">Transmembrane</keyword>
<proteinExistence type="predicted"/>
<evidence type="ECO:0000256" key="1">
    <source>
        <dbReference type="SAM" id="Phobius"/>
    </source>
</evidence>
<feature type="transmembrane region" description="Helical" evidence="1">
    <location>
        <begin position="214"/>
        <end position="247"/>
    </location>
</feature>
<keyword evidence="1" id="KW-0472">Membrane</keyword>
<feature type="transmembrane region" description="Helical" evidence="1">
    <location>
        <begin position="188"/>
        <end position="205"/>
    </location>
</feature>
<evidence type="ECO:0000313" key="2">
    <source>
        <dbReference type="EMBL" id="BBG23062.1"/>
    </source>
</evidence>
<evidence type="ECO:0000313" key="3">
    <source>
        <dbReference type="Proteomes" id="UP000322983"/>
    </source>
</evidence>
<accession>A0A510DSA9</accession>
<reference evidence="2 3" key="1">
    <citation type="journal article" date="2020" name="Int. J. Syst. Evol. Microbiol.">
        <title>Sulfuracidifex tepidarius gen. nov., sp. nov. and transfer of Sulfolobus metallicus Huber and Stetter 1992 to the genus Sulfuracidifex as Sulfuracidifex metallicus comb. nov.</title>
        <authorList>
            <person name="Itoh T."/>
            <person name="Miura T."/>
            <person name="Sakai H.D."/>
            <person name="Kato S."/>
            <person name="Ohkuma M."/>
            <person name="Takashina T."/>
        </authorList>
    </citation>
    <scope>NUCLEOTIDE SEQUENCE [LARGE SCALE GENOMIC DNA]</scope>
    <source>
        <strain evidence="2 3">IC-006</strain>
    </source>
</reference>
<sequence>MVSLVTLVVIASLMVLAIIGVIYFVERKMQTYTHVFMAEFFMLMMATMFVGAMIYLYNPSTFSLGIGVGINMVSMIIALAAFFSVVDNLSRPIKDKRIFPLISLSIVIDEILMGSTFQLAESGKFVSPIQGIDSSLNSVWFFYPMMTEMLFLFLVKLNGLSGNKLPLYLLPVIVVTAMPPTLLQVPLWRYYSIFIDIAFLGYGMISSSIPSWRVLYALIGIGIVSTFLGTGIPFGISLSVSMIYYYYSIFSSSKKEISDKIVKESR</sequence>
<feature type="transmembrane region" description="Helical" evidence="1">
    <location>
        <begin position="63"/>
        <end position="86"/>
    </location>
</feature>
<dbReference type="RefSeq" id="WP_054846315.1">
    <property type="nucleotide sequence ID" value="NZ_AP018929.1"/>
</dbReference>
<gene>
    <name evidence="2" type="ORF">IC006_0346</name>
</gene>
<protein>
    <submittedName>
        <fullName evidence="2">Uncharacterized protein</fullName>
    </submittedName>
</protein>
<feature type="transmembrane region" description="Helical" evidence="1">
    <location>
        <begin position="6"/>
        <end position="25"/>
    </location>
</feature>
<dbReference type="Proteomes" id="UP000322983">
    <property type="component" value="Chromosome"/>
</dbReference>
<feature type="transmembrane region" description="Helical" evidence="1">
    <location>
        <begin position="140"/>
        <end position="158"/>
    </location>
</feature>